<proteinExistence type="predicted"/>
<organism evidence="1">
    <name type="scientific">marine sediment metagenome</name>
    <dbReference type="NCBI Taxonomy" id="412755"/>
    <lineage>
        <taxon>unclassified sequences</taxon>
        <taxon>metagenomes</taxon>
        <taxon>ecological metagenomes</taxon>
    </lineage>
</organism>
<gene>
    <name evidence="1" type="ORF">S03H2_04185</name>
</gene>
<sequence length="170" mass="18679">MAFRRLQTIGGALGSLVTSLIQRAIAGGIGIAETLGIIRPAAPEIEPAAAAFEFGQVRLREEQQTEVAALQPHEAIPRELFTESNVPWKQAINYTVQVYGRASGRDPKVAKRGQFNTQEYNITASRPMTIAEVLEETTRLVGSQENYPLMEILSAKVVAAEISVGREWTW</sequence>
<name>X1FFD2_9ZZZZ</name>
<protein>
    <submittedName>
        <fullName evidence="1">Uncharacterized protein</fullName>
    </submittedName>
</protein>
<comment type="caution">
    <text evidence="1">The sequence shown here is derived from an EMBL/GenBank/DDBJ whole genome shotgun (WGS) entry which is preliminary data.</text>
</comment>
<evidence type="ECO:0000313" key="1">
    <source>
        <dbReference type="EMBL" id="GAH19463.1"/>
    </source>
</evidence>
<dbReference type="AlphaFoldDB" id="X1FFD2"/>
<reference evidence="1" key="1">
    <citation type="journal article" date="2014" name="Front. Microbiol.">
        <title>High frequency of phylogenetically diverse reductive dehalogenase-homologous genes in deep subseafloor sedimentary metagenomes.</title>
        <authorList>
            <person name="Kawai M."/>
            <person name="Futagami T."/>
            <person name="Toyoda A."/>
            <person name="Takaki Y."/>
            <person name="Nishi S."/>
            <person name="Hori S."/>
            <person name="Arai W."/>
            <person name="Tsubouchi T."/>
            <person name="Morono Y."/>
            <person name="Uchiyama I."/>
            <person name="Ito T."/>
            <person name="Fujiyama A."/>
            <person name="Inagaki F."/>
            <person name="Takami H."/>
        </authorList>
    </citation>
    <scope>NUCLEOTIDE SEQUENCE</scope>
    <source>
        <strain evidence="1">Expedition CK06-06</strain>
    </source>
</reference>
<dbReference type="EMBL" id="BARU01001635">
    <property type="protein sequence ID" value="GAH19463.1"/>
    <property type="molecule type" value="Genomic_DNA"/>
</dbReference>
<accession>X1FFD2</accession>